<comment type="caution">
    <text evidence="5">The sequence shown here is derived from an EMBL/GenBank/DDBJ whole genome shotgun (WGS) entry which is preliminary data.</text>
</comment>
<dbReference type="PIRSF" id="PIRSF006779">
    <property type="entry name" value="UCP006779"/>
    <property type="match status" value="1"/>
</dbReference>
<dbReference type="InterPro" id="IPR002747">
    <property type="entry name" value="SAM_OH_AdoTrfase"/>
</dbReference>
<feature type="domain" description="S-adenosyl-l-methionine hydroxide adenosyltransferase C-terminal" evidence="4">
    <location>
        <begin position="182"/>
        <end position="265"/>
    </location>
</feature>
<feature type="domain" description="S-adenosyl-l-methionine hydroxide adenosyltransferase N-terminal" evidence="3">
    <location>
        <begin position="16"/>
        <end position="157"/>
    </location>
</feature>
<evidence type="ECO:0000313" key="5">
    <source>
        <dbReference type="EMBL" id="MBB4687517.1"/>
    </source>
</evidence>
<dbReference type="GO" id="GO:0016787">
    <property type="term" value="F:hydrolase activity"/>
    <property type="evidence" value="ECO:0007669"/>
    <property type="project" value="UniProtKB-KW"/>
</dbReference>
<dbReference type="Proteomes" id="UP000581769">
    <property type="component" value="Unassembled WGS sequence"/>
</dbReference>
<dbReference type="SUPFAM" id="SSF102522">
    <property type="entry name" value="Bacterial fluorinating enzyme, N-terminal domain"/>
    <property type="match status" value="1"/>
</dbReference>
<keyword evidence="1" id="KW-0949">S-adenosyl-L-methionine</keyword>
<dbReference type="InterPro" id="IPR023227">
    <property type="entry name" value="SAM_OH_AdoTrfase_C_sf"/>
</dbReference>
<comment type="similarity">
    <text evidence="2">Belongs to the SAM hydrolase / SAM-dependent halogenase family.</text>
</comment>
<dbReference type="PANTHER" id="PTHR35092">
    <property type="entry name" value="CHLORINASE MJ1651"/>
    <property type="match status" value="1"/>
</dbReference>
<keyword evidence="6" id="KW-1185">Reference proteome</keyword>
<dbReference type="Pfam" id="PF20257">
    <property type="entry name" value="SAM_HAT_C"/>
    <property type="match status" value="1"/>
</dbReference>
<dbReference type="RefSeq" id="WP_281393700.1">
    <property type="nucleotide sequence ID" value="NZ_JACHMG010000001.1"/>
</dbReference>
<dbReference type="InterPro" id="IPR046469">
    <property type="entry name" value="SAM_HAT_N"/>
</dbReference>
<evidence type="ECO:0000256" key="1">
    <source>
        <dbReference type="ARBA" id="ARBA00022691"/>
    </source>
</evidence>
<dbReference type="SUPFAM" id="SSF101852">
    <property type="entry name" value="Bacterial fluorinating enzyme, C-terminal domain"/>
    <property type="match status" value="1"/>
</dbReference>
<gene>
    <name evidence="5" type="ORF">BJY18_005002</name>
</gene>
<evidence type="ECO:0000259" key="4">
    <source>
        <dbReference type="Pfam" id="PF20257"/>
    </source>
</evidence>
<accession>A0A840J204</accession>
<dbReference type="InterPro" id="IPR023228">
    <property type="entry name" value="SAM_OH_AdoTrfase_N_sf"/>
</dbReference>
<evidence type="ECO:0000259" key="3">
    <source>
        <dbReference type="Pfam" id="PF01887"/>
    </source>
</evidence>
<dbReference type="Gene3D" id="2.40.30.90">
    <property type="entry name" value="Bacterial fluorinating enzyme like"/>
    <property type="match status" value="1"/>
</dbReference>
<sequence length="274" mass="27969">MPLESRMMQVMAYRWISFTTDYGLRDGFVAACHGIIARVAPDVRVLDVTHLVPPQQVRHGAAVLAQTVPYLPKAVHLAVVDPGVGTARRGVVVVAAHGLLVGPDNGLLVPAAEALGGVAAAYVINGPEPASATFHGRDVFAPAAARLARGDAPASFGPAVPDLVRLPDPLVAALPGKLVSDVLTVDHFGNVQLAATRADLELSGLTGTVTVHTERLAVPAEVGRTFADVPVGANLVYPDSAGRLAVAVNGGSASAVLGLSPTDECTITASPTAS</sequence>
<dbReference type="Pfam" id="PF01887">
    <property type="entry name" value="SAM_HAT_N"/>
    <property type="match status" value="1"/>
</dbReference>
<reference evidence="5 6" key="1">
    <citation type="submission" date="2020-08" db="EMBL/GenBank/DDBJ databases">
        <title>Sequencing the genomes of 1000 actinobacteria strains.</title>
        <authorList>
            <person name="Klenk H.-P."/>
        </authorList>
    </citation>
    <scope>NUCLEOTIDE SEQUENCE [LARGE SCALE GENOMIC DNA]</scope>
    <source>
        <strain evidence="5 6">DSM 45859</strain>
    </source>
</reference>
<dbReference type="AlphaFoldDB" id="A0A840J204"/>
<protein>
    <submittedName>
        <fullName evidence="5">S-adenosylmethionine hydrolase</fullName>
    </submittedName>
</protein>
<proteinExistence type="inferred from homology"/>
<evidence type="ECO:0000313" key="6">
    <source>
        <dbReference type="Proteomes" id="UP000581769"/>
    </source>
</evidence>
<evidence type="ECO:0000256" key="2">
    <source>
        <dbReference type="ARBA" id="ARBA00024035"/>
    </source>
</evidence>
<name>A0A840J204_9PSEU</name>
<dbReference type="EMBL" id="JACHMG010000001">
    <property type="protein sequence ID" value="MBB4687517.1"/>
    <property type="molecule type" value="Genomic_DNA"/>
</dbReference>
<dbReference type="Gene3D" id="3.40.50.10790">
    <property type="entry name" value="S-adenosyl-l-methionine hydroxide adenosyltransferase, N-terminal"/>
    <property type="match status" value="1"/>
</dbReference>
<dbReference type="PANTHER" id="PTHR35092:SF1">
    <property type="entry name" value="CHLORINASE MJ1651"/>
    <property type="match status" value="1"/>
</dbReference>
<keyword evidence="5" id="KW-0378">Hydrolase</keyword>
<dbReference type="InterPro" id="IPR046470">
    <property type="entry name" value="SAM_HAT_C"/>
</dbReference>
<organism evidence="5 6">
    <name type="scientific">Amycolatopsis jiangsuensis</name>
    <dbReference type="NCBI Taxonomy" id="1181879"/>
    <lineage>
        <taxon>Bacteria</taxon>
        <taxon>Bacillati</taxon>
        <taxon>Actinomycetota</taxon>
        <taxon>Actinomycetes</taxon>
        <taxon>Pseudonocardiales</taxon>
        <taxon>Pseudonocardiaceae</taxon>
        <taxon>Amycolatopsis</taxon>
    </lineage>
</organism>